<organism evidence="2 3">
    <name type="scientific">Pseudomonas entomophila</name>
    <dbReference type="NCBI Taxonomy" id="312306"/>
    <lineage>
        <taxon>Bacteria</taxon>
        <taxon>Pseudomonadati</taxon>
        <taxon>Pseudomonadota</taxon>
        <taxon>Gammaproteobacteria</taxon>
        <taxon>Pseudomonadales</taxon>
        <taxon>Pseudomonadaceae</taxon>
        <taxon>Pseudomonas</taxon>
    </lineage>
</organism>
<proteinExistence type="predicted"/>
<dbReference type="Proteomes" id="UP001183127">
    <property type="component" value="Chromosome"/>
</dbReference>
<feature type="compositionally biased region" description="Polar residues" evidence="1">
    <location>
        <begin position="1"/>
        <end position="16"/>
    </location>
</feature>
<protein>
    <submittedName>
        <fullName evidence="2">Uncharacterized protein</fullName>
    </submittedName>
</protein>
<evidence type="ECO:0000256" key="1">
    <source>
        <dbReference type="SAM" id="MobiDB-lite"/>
    </source>
</evidence>
<reference evidence="2 3" key="1">
    <citation type="submission" date="2023-08" db="EMBL/GenBank/DDBJ databases">
        <title>Complete Genome Sequence of Pseudomonas entomophila TVIN A01.</title>
        <authorList>
            <person name="Shelke T."/>
            <person name="Mahar N.S."/>
            <person name="Gupta I."/>
            <person name="Gupta V."/>
        </authorList>
    </citation>
    <scope>NUCLEOTIDE SEQUENCE [LARGE SCALE GENOMIC DNA]</scope>
    <source>
        <strain evidence="2 3">TVIN-A01</strain>
    </source>
</reference>
<gene>
    <name evidence="2" type="ORF">RAH46_08700</name>
</gene>
<evidence type="ECO:0000313" key="3">
    <source>
        <dbReference type="Proteomes" id="UP001183127"/>
    </source>
</evidence>
<dbReference type="EMBL" id="CP132921">
    <property type="protein sequence ID" value="WMW07407.1"/>
    <property type="molecule type" value="Genomic_DNA"/>
</dbReference>
<accession>A0ABY9QTN5</accession>
<feature type="region of interest" description="Disordered" evidence="1">
    <location>
        <begin position="1"/>
        <end position="25"/>
    </location>
</feature>
<keyword evidence="3" id="KW-1185">Reference proteome</keyword>
<dbReference type="RefSeq" id="WP_158020268.1">
    <property type="nucleotide sequence ID" value="NZ_CP132921.1"/>
</dbReference>
<evidence type="ECO:0000313" key="2">
    <source>
        <dbReference type="EMBL" id="WMW07407.1"/>
    </source>
</evidence>
<sequence length="70" mass="8116">MNIDFSQAVTAEAQQARQDEAMRNSRRAEDVRLLQDTDWYVVRLLETGKAIPEQITRQRAEARERIDALA</sequence>
<dbReference type="GeneID" id="32807181"/>
<name>A0ABY9QTN5_9PSED</name>